<evidence type="ECO:0000259" key="2">
    <source>
        <dbReference type="Pfam" id="PF10551"/>
    </source>
</evidence>
<comment type="subcellular location">
    <subcellularLocation>
        <location evidence="1">Nucleus</location>
    </subcellularLocation>
</comment>
<protein>
    <recommendedName>
        <fullName evidence="1">Protein FAR1-RELATED SEQUENCE</fullName>
    </recommendedName>
</protein>
<dbReference type="Pfam" id="PF10551">
    <property type="entry name" value="MULE"/>
    <property type="match status" value="1"/>
</dbReference>
<comment type="function">
    <text evidence="1">Putative transcription activator involved in regulating light control of development.</text>
</comment>
<name>A0A444XLW3_ARAHY</name>
<keyword evidence="1" id="KW-0479">Metal-binding</keyword>
<evidence type="ECO:0000256" key="1">
    <source>
        <dbReference type="RuleBase" id="RU367018"/>
    </source>
</evidence>
<accession>A0A444XLW3</accession>
<evidence type="ECO:0000313" key="3">
    <source>
        <dbReference type="EMBL" id="RYQ90642.1"/>
    </source>
</evidence>
<sequence length="341" mass="39306">MNGKAPVSVITDGDLSMKFTIEKEFPNAHHRLCAWHLIRNATSNIGKPLFTSMFKNCMLGDYEIDVFRQKWFEMVEGFGIENKNWVLDMHKKRHSWATAHIRGKFFAGFRTTSRCEGLNSIIAKYVNSRYNLVEFIQHFNPCVDHIRWKEVQADLASVNGRPICVLVHEDIEELPRSLVLPRWTKTAKVGLQNAVGLHWDSLMLSQYSCLMDWFRQLANFACRDNERFIFTREMAMNLLKQFKEEDAAQKELVNDADSVRDGVQVDAFGAGLATNDLGYSMPRDPRKYRTKGGLHSLIKENIDVDSVVWRATIEQLVVFVVASHSQKAMEMTHLIMTRMIT</sequence>
<dbReference type="GO" id="GO:0008270">
    <property type="term" value="F:zinc ion binding"/>
    <property type="evidence" value="ECO:0007669"/>
    <property type="project" value="UniProtKB-UniRule"/>
</dbReference>
<dbReference type="Proteomes" id="UP000289738">
    <property type="component" value="Chromosome B09"/>
</dbReference>
<gene>
    <name evidence="3" type="ORF">Ahy_B09g096681</name>
</gene>
<organism evidence="3 4">
    <name type="scientific">Arachis hypogaea</name>
    <name type="common">Peanut</name>
    <dbReference type="NCBI Taxonomy" id="3818"/>
    <lineage>
        <taxon>Eukaryota</taxon>
        <taxon>Viridiplantae</taxon>
        <taxon>Streptophyta</taxon>
        <taxon>Embryophyta</taxon>
        <taxon>Tracheophyta</taxon>
        <taxon>Spermatophyta</taxon>
        <taxon>Magnoliopsida</taxon>
        <taxon>eudicotyledons</taxon>
        <taxon>Gunneridae</taxon>
        <taxon>Pentapetalae</taxon>
        <taxon>rosids</taxon>
        <taxon>fabids</taxon>
        <taxon>Fabales</taxon>
        <taxon>Fabaceae</taxon>
        <taxon>Papilionoideae</taxon>
        <taxon>50 kb inversion clade</taxon>
        <taxon>dalbergioids sensu lato</taxon>
        <taxon>Dalbergieae</taxon>
        <taxon>Pterocarpus clade</taxon>
        <taxon>Arachis</taxon>
    </lineage>
</organism>
<reference evidence="3 4" key="1">
    <citation type="submission" date="2019-01" db="EMBL/GenBank/DDBJ databases">
        <title>Sequencing of cultivated peanut Arachis hypogaea provides insights into genome evolution and oil improvement.</title>
        <authorList>
            <person name="Chen X."/>
        </authorList>
    </citation>
    <scope>NUCLEOTIDE SEQUENCE [LARGE SCALE GENOMIC DNA]</scope>
    <source>
        <strain evidence="4">cv. Fuhuasheng</strain>
        <tissue evidence="3">Leaves</tissue>
    </source>
</reference>
<dbReference type="PANTHER" id="PTHR31669:SF292">
    <property type="entry name" value="OS02G0262500 PROTEIN"/>
    <property type="match status" value="1"/>
</dbReference>
<dbReference type="EMBL" id="SDMP01000019">
    <property type="protein sequence ID" value="RYQ90642.1"/>
    <property type="molecule type" value="Genomic_DNA"/>
</dbReference>
<keyword evidence="1" id="KW-0862">Zinc</keyword>
<keyword evidence="1" id="KW-0539">Nucleus</keyword>
<comment type="similarity">
    <text evidence="1">Belongs to the FHY3/FAR1 family.</text>
</comment>
<keyword evidence="1" id="KW-0863">Zinc-finger</keyword>
<keyword evidence="4" id="KW-1185">Reference proteome</keyword>
<dbReference type="PANTHER" id="PTHR31669">
    <property type="entry name" value="PROTEIN FAR1-RELATED SEQUENCE 10-RELATED"/>
    <property type="match status" value="1"/>
</dbReference>
<dbReference type="InterPro" id="IPR031052">
    <property type="entry name" value="FHY3/FAR1"/>
</dbReference>
<comment type="caution">
    <text evidence="3">The sequence shown here is derived from an EMBL/GenBank/DDBJ whole genome shotgun (WGS) entry which is preliminary data.</text>
</comment>
<dbReference type="AlphaFoldDB" id="A0A444XLW3"/>
<dbReference type="GO" id="GO:0006355">
    <property type="term" value="P:regulation of DNA-templated transcription"/>
    <property type="evidence" value="ECO:0007669"/>
    <property type="project" value="UniProtKB-UniRule"/>
</dbReference>
<dbReference type="GO" id="GO:0005634">
    <property type="term" value="C:nucleus"/>
    <property type="evidence" value="ECO:0007669"/>
    <property type="project" value="UniProtKB-SubCell"/>
</dbReference>
<feature type="domain" description="MULE transposase" evidence="2">
    <location>
        <begin position="2"/>
        <end position="40"/>
    </location>
</feature>
<evidence type="ECO:0000313" key="4">
    <source>
        <dbReference type="Proteomes" id="UP000289738"/>
    </source>
</evidence>
<proteinExistence type="inferred from homology"/>
<dbReference type="InterPro" id="IPR018289">
    <property type="entry name" value="MULE_transposase_dom"/>
</dbReference>